<sequence>MHSQWNSNGLQFVERRSVSADRSQVQASGTADRGIFAEFRRVKPGPVKPGPVKPGPVKPGPVKPGIAPCNFPFPAIPS</sequence>
<proteinExistence type="predicted"/>
<gene>
    <name evidence="2" type="ORF">Poly41_46440</name>
</gene>
<keyword evidence="3" id="KW-1185">Reference proteome</keyword>
<dbReference type="Proteomes" id="UP000319143">
    <property type="component" value="Unassembled WGS sequence"/>
</dbReference>
<comment type="caution">
    <text evidence="2">The sequence shown here is derived from an EMBL/GenBank/DDBJ whole genome shotgun (WGS) entry which is preliminary data.</text>
</comment>
<protein>
    <submittedName>
        <fullName evidence="2">Uncharacterized protein</fullName>
    </submittedName>
</protein>
<evidence type="ECO:0000313" key="3">
    <source>
        <dbReference type="Proteomes" id="UP000319143"/>
    </source>
</evidence>
<accession>A0A5C6DHH3</accession>
<reference evidence="2 3" key="1">
    <citation type="submission" date="2019-02" db="EMBL/GenBank/DDBJ databases">
        <title>Deep-cultivation of Planctomycetes and their phenomic and genomic characterization uncovers novel biology.</title>
        <authorList>
            <person name="Wiegand S."/>
            <person name="Jogler M."/>
            <person name="Boedeker C."/>
            <person name="Pinto D."/>
            <person name="Vollmers J."/>
            <person name="Rivas-Marin E."/>
            <person name="Kohn T."/>
            <person name="Peeters S.H."/>
            <person name="Heuer A."/>
            <person name="Rast P."/>
            <person name="Oberbeckmann S."/>
            <person name="Bunk B."/>
            <person name="Jeske O."/>
            <person name="Meyerdierks A."/>
            <person name="Storesund J.E."/>
            <person name="Kallscheuer N."/>
            <person name="Luecker S."/>
            <person name="Lage O.M."/>
            <person name="Pohl T."/>
            <person name="Merkel B.J."/>
            <person name="Hornburger P."/>
            <person name="Mueller R.-W."/>
            <person name="Bruemmer F."/>
            <person name="Labrenz M."/>
            <person name="Spormann A.M."/>
            <person name="Op Den Camp H."/>
            <person name="Overmann J."/>
            <person name="Amann R."/>
            <person name="Jetten M.S.M."/>
            <person name="Mascher T."/>
            <person name="Medema M.H."/>
            <person name="Devos D.P."/>
            <person name="Kaster A.-K."/>
            <person name="Ovreas L."/>
            <person name="Rohde M."/>
            <person name="Galperin M.Y."/>
            <person name="Jogler C."/>
        </authorList>
    </citation>
    <scope>NUCLEOTIDE SEQUENCE [LARGE SCALE GENOMIC DNA]</scope>
    <source>
        <strain evidence="2 3">Poly41</strain>
    </source>
</reference>
<feature type="compositionally biased region" description="Polar residues" evidence="1">
    <location>
        <begin position="20"/>
        <end position="29"/>
    </location>
</feature>
<evidence type="ECO:0000313" key="2">
    <source>
        <dbReference type="EMBL" id="TWU34496.1"/>
    </source>
</evidence>
<feature type="region of interest" description="Disordered" evidence="1">
    <location>
        <begin position="1"/>
        <end position="66"/>
    </location>
</feature>
<feature type="compositionally biased region" description="Pro residues" evidence="1">
    <location>
        <begin position="46"/>
        <end position="62"/>
    </location>
</feature>
<feature type="compositionally biased region" description="Polar residues" evidence="1">
    <location>
        <begin position="1"/>
        <end position="10"/>
    </location>
</feature>
<evidence type="ECO:0000256" key="1">
    <source>
        <dbReference type="SAM" id="MobiDB-lite"/>
    </source>
</evidence>
<dbReference type="EMBL" id="SJPV01000008">
    <property type="protein sequence ID" value="TWU34496.1"/>
    <property type="molecule type" value="Genomic_DNA"/>
</dbReference>
<organism evidence="2 3">
    <name type="scientific">Novipirellula artificiosorum</name>
    <dbReference type="NCBI Taxonomy" id="2528016"/>
    <lineage>
        <taxon>Bacteria</taxon>
        <taxon>Pseudomonadati</taxon>
        <taxon>Planctomycetota</taxon>
        <taxon>Planctomycetia</taxon>
        <taxon>Pirellulales</taxon>
        <taxon>Pirellulaceae</taxon>
        <taxon>Novipirellula</taxon>
    </lineage>
</organism>
<name>A0A5C6DHH3_9BACT</name>
<dbReference type="AlphaFoldDB" id="A0A5C6DHH3"/>